<dbReference type="SUPFAM" id="SSF53756">
    <property type="entry name" value="UDP-Glycosyltransferase/glycogen phosphorylase"/>
    <property type="match status" value="1"/>
</dbReference>
<accession>A0A060CC63</accession>
<dbReference type="EMBL" id="KF125198">
    <property type="protein sequence ID" value="AIA92522.1"/>
    <property type="molecule type" value="Genomic_DNA"/>
</dbReference>
<evidence type="ECO:0000256" key="2">
    <source>
        <dbReference type="ARBA" id="ARBA00022676"/>
    </source>
</evidence>
<dbReference type="GO" id="GO:0008417">
    <property type="term" value="F:fucosyltransferase activity"/>
    <property type="evidence" value="ECO:0007669"/>
    <property type="project" value="InterPro"/>
</dbReference>
<keyword evidence="2" id="KW-0328">Glycosyltransferase</keyword>
<feature type="non-terminal residue" evidence="6">
    <location>
        <position position="1"/>
    </location>
</feature>
<comment type="similarity">
    <text evidence="1">Belongs to the glycosyltransferase 10 family.</text>
</comment>
<evidence type="ECO:0000256" key="1">
    <source>
        <dbReference type="ARBA" id="ARBA00008919"/>
    </source>
</evidence>
<feature type="non-terminal residue" evidence="6">
    <location>
        <position position="140"/>
    </location>
</feature>
<dbReference type="InterPro" id="IPR001503">
    <property type="entry name" value="Glyco_trans_10"/>
</dbReference>
<dbReference type="InterPro" id="IPR055270">
    <property type="entry name" value="Glyco_tran_10_C"/>
</dbReference>
<dbReference type="Gene3D" id="3.40.50.11660">
    <property type="entry name" value="Glycosyl transferase family 10, C-terminal domain"/>
    <property type="match status" value="1"/>
</dbReference>
<dbReference type="AlphaFoldDB" id="A0A060CC63"/>
<dbReference type="PANTHER" id="PTHR11929">
    <property type="entry name" value="ALPHA- 1,3 -FUCOSYLTRANSFERASE"/>
    <property type="match status" value="1"/>
</dbReference>
<feature type="region of interest" description="Disordered" evidence="4">
    <location>
        <begin position="117"/>
        <end position="140"/>
    </location>
</feature>
<name>A0A060CC63_9EURY</name>
<keyword evidence="3" id="KW-0808">Transferase</keyword>
<dbReference type="Pfam" id="PF00852">
    <property type="entry name" value="Glyco_transf_10"/>
    <property type="match status" value="1"/>
</dbReference>
<evidence type="ECO:0000259" key="5">
    <source>
        <dbReference type="Pfam" id="PF00852"/>
    </source>
</evidence>
<sequence length="140" mass="15973">QNRVDFFQRLSARYKQVDSGGRLLNNIGGPVPMGLHNKRRWLSEYKFHIAFENTDAPGWITEKFTDPFIAHTVPIYWGTQTVTEDFNPEAFINANDFPTHDALIDYVRRVDQDDALYLNTSPPRPLKQRPNAASPAGAAR</sequence>
<proteinExistence type="inferred from homology"/>
<evidence type="ECO:0000313" key="6">
    <source>
        <dbReference type="EMBL" id="AIA92522.1"/>
    </source>
</evidence>
<dbReference type="PANTHER" id="PTHR11929:SF194">
    <property type="entry name" value="ALPHA-(1,3)-FUCOSYLTRANSFERASE 10"/>
    <property type="match status" value="1"/>
</dbReference>
<dbReference type="GO" id="GO:0016020">
    <property type="term" value="C:membrane"/>
    <property type="evidence" value="ECO:0007669"/>
    <property type="project" value="InterPro"/>
</dbReference>
<organism evidence="6">
    <name type="scientific">uncultured Methanobrevibacter sp</name>
    <dbReference type="NCBI Taxonomy" id="253161"/>
    <lineage>
        <taxon>Archaea</taxon>
        <taxon>Methanobacteriati</taxon>
        <taxon>Methanobacteriota</taxon>
        <taxon>Methanomada group</taxon>
        <taxon>Methanobacteria</taxon>
        <taxon>Methanobacteriales</taxon>
        <taxon>Methanobacteriaceae</taxon>
        <taxon>Methanobrevibacter</taxon>
        <taxon>environmental samples</taxon>
    </lineage>
</organism>
<feature type="domain" description="Fucosyltransferase C-terminal" evidence="5">
    <location>
        <begin position="2"/>
        <end position="118"/>
    </location>
</feature>
<protein>
    <submittedName>
        <fullName evidence="6">Glyco_transf_10</fullName>
    </submittedName>
</protein>
<evidence type="ECO:0000256" key="4">
    <source>
        <dbReference type="SAM" id="MobiDB-lite"/>
    </source>
</evidence>
<evidence type="ECO:0000256" key="3">
    <source>
        <dbReference type="ARBA" id="ARBA00022679"/>
    </source>
</evidence>
<reference evidence="6" key="1">
    <citation type="journal article" date="2013" name="Environ. Microbiol.">
        <title>Seasonally variable intestinal metagenomes of the red palm weevil (Rhynchophorus ferrugineus).</title>
        <authorList>
            <person name="Jia S."/>
            <person name="Zhang X."/>
            <person name="Zhang G."/>
            <person name="Yin A."/>
            <person name="Zhang S."/>
            <person name="Li F."/>
            <person name="Wang L."/>
            <person name="Zhao D."/>
            <person name="Yun Q."/>
            <person name="Tala"/>
            <person name="Wang J."/>
            <person name="Sun G."/>
            <person name="Baabdullah M."/>
            <person name="Yu X."/>
            <person name="Hu S."/>
            <person name="Al-Mssallem I.S."/>
            <person name="Yu J."/>
        </authorList>
    </citation>
    <scope>NUCLEOTIDE SEQUENCE</scope>
</reference>
<dbReference type="InterPro" id="IPR038577">
    <property type="entry name" value="GT10-like_C_sf"/>
</dbReference>